<feature type="chain" id="PRO_5003871645" description="Glutamine cyclotransferase" evidence="1">
    <location>
        <begin position="35"/>
        <end position="325"/>
    </location>
</feature>
<dbReference type="Proteomes" id="UP000019132">
    <property type="component" value="Unassembled WGS sequence"/>
</dbReference>
<dbReference type="Pfam" id="PF05096">
    <property type="entry name" value="Glu_cyclase_2"/>
    <property type="match status" value="1"/>
</dbReference>
<name>K3W773_GLOUD</name>
<dbReference type="EnsemblProtists" id="PYU1_T000814">
    <property type="protein sequence ID" value="PYU1_T000814"/>
    <property type="gene ID" value="PYU1_G000814"/>
</dbReference>
<evidence type="ECO:0000313" key="2">
    <source>
        <dbReference type="EnsemblProtists" id="PYU1_T000814"/>
    </source>
</evidence>
<dbReference type="PANTHER" id="PTHR31270">
    <property type="entry name" value="GLUTAMINYL-PEPTIDE CYCLOTRANSFERASE"/>
    <property type="match status" value="1"/>
</dbReference>
<organism evidence="2 3">
    <name type="scientific">Globisporangium ultimum (strain ATCC 200006 / CBS 805.95 / DAOM BR144)</name>
    <name type="common">Pythium ultimum</name>
    <dbReference type="NCBI Taxonomy" id="431595"/>
    <lineage>
        <taxon>Eukaryota</taxon>
        <taxon>Sar</taxon>
        <taxon>Stramenopiles</taxon>
        <taxon>Oomycota</taxon>
        <taxon>Peronosporomycetes</taxon>
        <taxon>Pythiales</taxon>
        <taxon>Pythiaceae</taxon>
        <taxon>Globisporangium</taxon>
    </lineage>
</organism>
<dbReference type="SUPFAM" id="SSF63825">
    <property type="entry name" value="YWTD domain"/>
    <property type="match status" value="1"/>
</dbReference>
<dbReference type="InterPro" id="IPR007788">
    <property type="entry name" value="QCT"/>
</dbReference>
<dbReference type="eggNOG" id="ENOG502QUQC">
    <property type="taxonomic scope" value="Eukaryota"/>
</dbReference>
<evidence type="ECO:0000313" key="3">
    <source>
        <dbReference type="Proteomes" id="UP000019132"/>
    </source>
</evidence>
<dbReference type="EMBL" id="GL376620">
    <property type="status" value="NOT_ANNOTATED_CDS"/>
    <property type="molecule type" value="Genomic_DNA"/>
</dbReference>
<sequence>MHASGSSQRGNAPWRRTFSALLTAAFALVHNSAAASVTALSAPVSSPTQVRLVTIHPHDVDAFTEGLFFHNGALVESTGLNEKSFIRQYALAATGDAQVAADADGSRASKRIQKEFRFDPSLFGEGVAAIGGTLYALTYKAKKILELSMSNFTLLNTHPIKTSTGEGWGMTTDGTLLIVSDGSSRIQFYDPRSSDFKLMRSIDVRQQDGNLISNVNELEFLPEKNEILANVWYTNHILRINATDGSVLEVLDLTWVRNMASNLQTPAILSSRWRNDAVMNGIAFDPITNHVYVTGKLWDSIFELELSYLHHNRKQKHAKSIDADL</sequence>
<dbReference type="InParanoid" id="K3W773"/>
<dbReference type="GO" id="GO:0016603">
    <property type="term" value="F:glutaminyl-peptide cyclotransferase activity"/>
    <property type="evidence" value="ECO:0007669"/>
    <property type="project" value="InterPro"/>
</dbReference>
<evidence type="ECO:0000256" key="1">
    <source>
        <dbReference type="SAM" id="SignalP"/>
    </source>
</evidence>
<keyword evidence="3" id="KW-1185">Reference proteome</keyword>
<dbReference type="HOGENOM" id="CLU_060272_1_0_1"/>
<feature type="signal peptide" evidence="1">
    <location>
        <begin position="1"/>
        <end position="34"/>
    </location>
</feature>
<proteinExistence type="predicted"/>
<reference evidence="3" key="2">
    <citation type="submission" date="2010-04" db="EMBL/GenBank/DDBJ databases">
        <authorList>
            <person name="Buell R."/>
            <person name="Hamilton J."/>
            <person name="Hostetler J."/>
        </authorList>
    </citation>
    <scope>NUCLEOTIDE SEQUENCE [LARGE SCALE GENOMIC DNA]</scope>
    <source>
        <strain evidence="3">DAOM:BR144</strain>
    </source>
</reference>
<dbReference type="STRING" id="431595.K3W773"/>
<reference evidence="2" key="3">
    <citation type="submission" date="2015-02" db="UniProtKB">
        <authorList>
            <consortium name="EnsemblProtists"/>
        </authorList>
    </citation>
    <scope>IDENTIFICATION</scope>
    <source>
        <strain evidence="2">DAOM BR144</strain>
    </source>
</reference>
<protein>
    <recommendedName>
        <fullName evidence="4">Glutamine cyclotransferase</fullName>
    </recommendedName>
</protein>
<evidence type="ECO:0008006" key="4">
    <source>
        <dbReference type="Google" id="ProtNLM"/>
    </source>
</evidence>
<dbReference type="PANTHER" id="PTHR31270:SF1">
    <property type="entry name" value="GLUTAMINYL-PEPTIDE CYCLOTRANSFERASE"/>
    <property type="match status" value="1"/>
</dbReference>
<dbReference type="VEuPathDB" id="FungiDB:PYU1_G000814"/>
<dbReference type="OMA" id="NDKLFQV"/>
<dbReference type="AlphaFoldDB" id="K3W773"/>
<reference evidence="3" key="1">
    <citation type="journal article" date="2010" name="Genome Biol.">
        <title>Genome sequence of the necrotrophic plant pathogen Pythium ultimum reveals original pathogenicity mechanisms and effector repertoire.</title>
        <authorList>
            <person name="Levesque C.A."/>
            <person name="Brouwer H."/>
            <person name="Cano L."/>
            <person name="Hamilton J.P."/>
            <person name="Holt C."/>
            <person name="Huitema E."/>
            <person name="Raffaele S."/>
            <person name="Robideau G.P."/>
            <person name="Thines M."/>
            <person name="Win J."/>
            <person name="Zerillo M.M."/>
            <person name="Beakes G.W."/>
            <person name="Boore J.L."/>
            <person name="Busam D."/>
            <person name="Dumas B."/>
            <person name="Ferriera S."/>
            <person name="Fuerstenberg S.I."/>
            <person name="Gachon C.M."/>
            <person name="Gaulin E."/>
            <person name="Govers F."/>
            <person name="Grenville-Briggs L."/>
            <person name="Horner N."/>
            <person name="Hostetler J."/>
            <person name="Jiang R.H."/>
            <person name="Johnson J."/>
            <person name="Krajaejun T."/>
            <person name="Lin H."/>
            <person name="Meijer H.J."/>
            <person name="Moore B."/>
            <person name="Morris P."/>
            <person name="Phuntmart V."/>
            <person name="Puiu D."/>
            <person name="Shetty J."/>
            <person name="Stajich J.E."/>
            <person name="Tripathy S."/>
            <person name="Wawra S."/>
            <person name="van West P."/>
            <person name="Whitty B.R."/>
            <person name="Coutinho P.M."/>
            <person name="Henrissat B."/>
            <person name="Martin F."/>
            <person name="Thomas P.D."/>
            <person name="Tyler B.M."/>
            <person name="De Vries R.P."/>
            <person name="Kamoun S."/>
            <person name="Yandell M."/>
            <person name="Tisserat N."/>
            <person name="Buell C.R."/>
        </authorList>
    </citation>
    <scope>NUCLEOTIDE SEQUENCE</scope>
    <source>
        <strain evidence="3">DAOM:BR144</strain>
    </source>
</reference>
<keyword evidence="1" id="KW-0732">Signal</keyword>
<accession>K3W773</accession>